<keyword evidence="2" id="KW-1185">Reference proteome</keyword>
<reference evidence="1 2" key="1">
    <citation type="submission" date="2013-01" db="EMBL/GenBank/DDBJ databases">
        <title>Large myovirus of Bacillus.</title>
        <authorList>
            <person name="Klumpp J."/>
            <person name="Beyer W."/>
            <person name="Loessner M.J."/>
        </authorList>
    </citation>
    <scope>NUCLEOTIDE SEQUENCE [LARGE SCALE GENOMIC DNA]</scope>
</reference>
<dbReference type="RefSeq" id="YP_004957089.1">
    <property type="nucleotide sequence ID" value="NC_016563.1"/>
</dbReference>
<dbReference type="KEGG" id="vg:11536730"/>
<proteinExistence type="predicted"/>
<dbReference type="OrthoDB" id="25571at10239"/>
<dbReference type="Proteomes" id="UP000005445">
    <property type="component" value="Segment"/>
</dbReference>
<dbReference type="EMBL" id="HM144387">
    <property type="protein sequence ID" value="ADH03220.1"/>
    <property type="molecule type" value="Genomic_DNA"/>
</dbReference>
<sequence length="74" mass="8482">MLRSLDYYKVTIVVENNKGDKKVGAYTLEDLLNTTEADLVEELTRCDCEPIGECNYVECNCEDKWNDVTINVET</sequence>
<evidence type="ECO:0000313" key="1">
    <source>
        <dbReference type="EMBL" id="ADH03220.1"/>
    </source>
</evidence>
<dbReference type="GeneID" id="11536730"/>
<evidence type="ECO:0000313" key="2">
    <source>
        <dbReference type="Proteomes" id="UP000005445"/>
    </source>
</evidence>
<protein>
    <submittedName>
        <fullName evidence="1">Gp74</fullName>
    </submittedName>
</protein>
<organism evidence="1 2">
    <name type="scientific">Bacillus phage W.Ph</name>
    <dbReference type="NCBI Taxonomy" id="764595"/>
    <lineage>
        <taxon>Viruses</taxon>
        <taxon>Duplodnaviria</taxon>
        <taxon>Heunggongvirae</taxon>
        <taxon>Uroviricota</taxon>
        <taxon>Caudoviricetes</taxon>
        <taxon>Herelleviridae</taxon>
        <taxon>Bastillevirinae</taxon>
        <taxon>Wphvirus</taxon>
        <taxon>Wphvirus WPh</taxon>
    </lineage>
</organism>
<name>G9B1H5_9CAUD</name>
<accession>G9B1H5</accession>